<dbReference type="AlphaFoldDB" id="A0A137NRU4"/>
<keyword evidence="1" id="KW-1133">Transmembrane helix</keyword>
<evidence type="ECO:0000313" key="2">
    <source>
        <dbReference type="EMBL" id="KXN65483.1"/>
    </source>
</evidence>
<sequence length="119" mass="13953">MEYYKDVDINLQEYDIYIIRIKRVYAFCFFISVITWGLTIVALNIGIDCVFFKREIPPNLLSIGIVMLFAMPTLRKTQPDIPEIGCALDFLCFIWCEILIGIAACMMLYSWLLRWKLPI</sequence>
<proteinExistence type="predicted"/>
<dbReference type="Proteomes" id="UP000070444">
    <property type="component" value="Unassembled WGS sequence"/>
</dbReference>
<reference evidence="2 3" key="1">
    <citation type="journal article" date="2015" name="Genome Biol. Evol.">
        <title>Phylogenomic analyses indicate that early fungi evolved digesting cell walls of algal ancestors of land plants.</title>
        <authorList>
            <person name="Chang Y."/>
            <person name="Wang S."/>
            <person name="Sekimoto S."/>
            <person name="Aerts A.L."/>
            <person name="Choi C."/>
            <person name="Clum A."/>
            <person name="LaButti K.M."/>
            <person name="Lindquist E.A."/>
            <person name="Yee Ngan C."/>
            <person name="Ohm R.A."/>
            <person name="Salamov A.A."/>
            <person name="Grigoriev I.V."/>
            <person name="Spatafora J.W."/>
            <person name="Berbee M.L."/>
        </authorList>
    </citation>
    <scope>NUCLEOTIDE SEQUENCE [LARGE SCALE GENOMIC DNA]</scope>
    <source>
        <strain evidence="2 3">NRRL 28638</strain>
    </source>
</reference>
<feature type="transmembrane region" description="Helical" evidence="1">
    <location>
        <begin position="86"/>
        <end position="112"/>
    </location>
</feature>
<protein>
    <submittedName>
        <fullName evidence="2">Uncharacterized protein</fullName>
    </submittedName>
</protein>
<keyword evidence="1" id="KW-0812">Transmembrane</keyword>
<evidence type="ECO:0000313" key="3">
    <source>
        <dbReference type="Proteomes" id="UP000070444"/>
    </source>
</evidence>
<organism evidence="2 3">
    <name type="scientific">Conidiobolus coronatus (strain ATCC 28846 / CBS 209.66 / NRRL 28638)</name>
    <name type="common">Delacroixia coronata</name>
    <dbReference type="NCBI Taxonomy" id="796925"/>
    <lineage>
        <taxon>Eukaryota</taxon>
        <taxon>Fungi</taxon>
        <taxon>Fungi incertae sedis</taxon>
        <taxon>Zoopagomycota</taxon>
        <taxon>Entomophthoromycotina</taxon>
        <taxon>Entomophthoromycetes</taxon>
        <taxon>Entomophthorales</taxon>
        <taxon>Ancylistaceae</taxon>
        <taxon>Conidiobolus</taxon>
    </lineage>
</organism>
<evidence type="ECO:0000256" key="1">
    <source>
        <dbReference type="SAM" id="Phobius"/>
    </source>
</evidence>
<dbReference type="InterPro" id="IPR027948">
    <property type="entry name" value="DUF4436"/>
</dbReference>
<dbReference type="Pfam" id="PF14494">
    <property type="entry name" value="DUF4436"/>
    <property type="match status" value="1"/>
</dbReference>
<keyword evidence="1" id="KW-0472">Membrane</keyword>
<dbReference type="OrthoDB" id="5594013at2759"/>
<name>A0A137NRU4_CONC2</name>
<dbReference type="EMBL" id="KQ964871">
    <property type="protein sequence ID" value="KXN65483.1"/>
    <property type="molecule type" value="Genomic_DNA"/>
</dbReference>
<keyword evidence="3" id="KW-1185">Reference proteome</keyword>
<gene>
    <name evidence="2" type="ORF">CONCODRAFT_12909</name>
</gene>
<feature type="transmembrane region" description="Helical" evidence="1">
    <location>
        <begin position="24"/>
        <end position="44"/>
    </location>
</feature>
<accession>A0A137NRU4</accession>